<sequence length="169" mass="19012">MAPYRQGGLDALCGIYALINGFAHAARADPIPYFPRKKLFTHLIDRAAHWRGDASFVYDGLTHDEIRYLTKQAIRFLSRKGHTFRATPARKLLGRPLSRRGDDDGRGAWLHEAAKLSHCAVILDINTPWLSHWSVLAQVEGERVHLIDSNGMRAVEMAACQPFLVIQRG</sequence>
<reference evidence="1 2" key="1">
    <citation type="submission" date="2019-07" db="EMBL/GenBank/DDBJ databases">
        <title>Whole genome shotgun sequence of Rhizobium naphthalenivorans NBRC 107585.</title>
        <authorList>
            <person name="Hosoyama A."/>
            <person name="Uohara A."/>
            <person name="Ohji S."/>
            <person name="Ichikawa N."/>
        </authorList>
    </citation>
    <scope>NUCLEOTIDE SEQUENCE [LARGE SCALE GENOMIC DNA]</scope>
    <source>
        <strain evidence="1 2">NBRC 107585</strain>
    </source>
</reference>
<name>A0A512HQ06_9HYPH</name>
<accession>A0A512HQ06</accession>
<dbReference type="RefSeq" id="WP_147182326.1">
    <property type="nucleotide sequence ID" value="NZ_BJZP01000050.1"/>
</dbReference>
<gene>
    <name evidence="1" type="ORF">RNA01_44680</name>
</gene>
<keyword evidence="2" id="KW-1185">Reference proteome</keyword>
<dbReference type="Proteomes" id="UP000321717">
    <property type="component" value="Unassembled WGS sequence"/>
</dbReference>
<evidence type="ECO:0000313" key="2">
    <source>
        <dbReference type="Proteomes" id="UP000321717"/>
    </source>
</evidence>
<dbReference type="AlphaFoldDB" id="A0A512HQ06"/>
<dbReference type="OrthoDB" id="8419641at2"/>
<organism evidence="1 2">
    <name type="scientific">Ciceribacter naphthalenivorans</name>
    <dbReference type="NCBI Taxonomy" id="1118451"/>
    <lineage>
        <taxon>Bacteria</taxon>
        <taxon>Pseudomonadati</taxon>
        <taxon>Pseudomonadota</taxon>
        <taxon>Alphaproteobacteria</taxon>
        <taxon>Hyphomicrobiales</taxon>
        <taxon>Rhizobiaceae</taxon>
        <taxon>Ciceribacter</taxon>
    </lineage>
</organism>
<proteinExistence type="predicted"/>
<comment type="caution">
    <text evidence="1">The sequence shown here is derived from an EMBL/GenBank/DDBJ whole genome shotgun (WGS) entry which is preliminary data.</text>
</comment>
<evidence type="ECO:0008006" key="3">
    <source>
        <dbReference type="Google" id="ProtNLM"/>
    </source>
</evidence>
<dbReference type="EMBL" id="BJZP01000050">
    <property type="protein sequence ID" value="GEO87536.1"/>
    <property type="molecule type" value="Genomic_DNA"/>
</dbReference>
<evidence type="ECO:0000313" key="1">
    <source>
        <dbReference type="EMBL" id="GEO87536.1"/>
    </source>
</evidence>
<protein>
    <recommendedName>
        <fullName evidence="3">Peptidase C39 domain-containing protein</fullName>
    </recommendedName>
</protein>